<evidence type="ECO:0000313" key="1">
    <source>
        <dbReference type="EMBL" id="ABE49730.1"/>
    </source>
</evidence>
<protein>
    <submittedName>
        <fullName evidence="1">Uncharacterized protein</fullName>
    </submittedName>
</protein>
<dbReference type="AlphaFoldDB" id="Q1H1A7"/>
<sequence>MMMSSPEMLESLVSGVTVSKGGWTIPGVPLPLMTTLAGVGVWSVSQAWSITVFQSFGEYVLLSHRTLNVTVDVAGLKDIDSGKL</sequence>
<evidence type="ECO:0000313" key="2">
    <source>
        <dbReference type="Proteomes" id="UP000002440"/>
    </source>
</evidence>
<accession>Q1H1A7</accession>
<dbReference type="EMBL" id="CP000284">
    <property type="protein sequence ID" value="ABE49730.1"/>
    <property type="molecule type" value="Genomic_DNA"/>
</dbReference>
<dbReference type="Proteomes" id="UP000002440">
    <property type="component" value="Chromosome"/>
</dbReference>
<dbReference type="STRING" id="265072.Mfla_1462"/>
<dbReference type="KEGG" id="mfa:Mfla_1462"/>
<gene>
    <name evidence="1" type="ordered locus">Mfla_1462</name>
</gene>
<name>Q1H1A7_METFK</name>
<organism evidence="1 2">
    <name type="scientific">Methylobacillus flagellatus (strain ATCC 51484 / DSM 6875 / VKM B-1610 / KT)</name>
    <dbReference type="NCBI Taxonomy" id="265072"/>
    <lineage>
        <taxon>Bacteria</taxon>
        <taxon>Pseudomonadati</taxon>
        <taxon>Pseudomonadota</taxon>
        <taxon>Betaproteobacteria</taxon>
        <taxon>Nitrosomonadales</taxon>
        <taxon>Methylophilaceae</taxon>
        <taxon>Methylobacillus</taxon>
    </lineage>
</organism>
<dbReference type="HOGENOM" id="CLU_2523718_0_0_4"/>
<proteinExistence type="predicted"/>
<reference evidence="1 2" key="1">
    <citation type="submission" date="2006-03" db="EMBL/GenBank/DDBJ databases">
        <title>Complete sequence of Methylobacillus flagellatus KT.</title>
        <authorList>
            <consortium name="US DOE Joint Genome Institute"/>
            <person name="Copeland A."/>
            <person name="Lucas S."/>
            <person name="Lapidus A."/>
            <person name="Barry K."/>
            <person name="Detter J.C."/>
            <person name="Glavina del Rio T."/>
            <person name="Hammon N."/>
            <person name="Israni S."/>
            <person name="Dalin E."/>
            <person name="Tice H."/>
            <person name="Pitluck S."/>
            <person name="Brettin T."/>
            <person name="Bruce D."/>
            <person name="Han C."/>
            <person name="Tapia R."/>
            <person name="Saunders E."/>
            <person name="Gilna P."/>
            <person name="Schmutz J."/>
            <person name="Larimer F."/>
            <person name="Land M."/>
            <person name="Kyrpides N."/>
            <person name="Anderson I."/>
            <person name="Richardson P."/>
        </authorList>
    </citation>
    <scope>NUCLEOTIDE SEQUENCE [LARGE SCALE GENOMIC DNA]</scope>
    <source>
        <strain evidence="2">KT / ATCC 51484 / DSM 6875</strain>
    </source>
</reference>
<keyword evidence="2" id="KW-1185">Reference proteome</keyword>